<feature type="domain" description="VRR-NUC" evidence="11">
    <location>
        <begin position="354"/>
        <end position="462"/>
    </location>
</feature>
<dbReference type="PANTHER" id="PTHR15749">
    <property type="entry name" value="FANCONI-ASSOCIATED NUCLEASE 1"/>
    <property type="match status" value="1"/>
</dbReference>
<accession>A0A381TXU5</accession>
<comment type="cofactor">
    <cofactor evidence="3">
        <name>Mg(2+)</name>
        <dbReference type="ChEBI" id="CHEBI:18420"/>
    </cofactor>
</comment>
<dbReference type="InterPro" id="IPR011856">
    <property type="entry name" value="tRNA_endonuc-like_dom_sf"/>
</dbReference>
<dbReference type="InterPro" id="IPR033315">
    <property type="entry name" value="Fan1-like"/>
</dbReference>
<keyword evidence="7" id="KW-0479">Metal-binding</keyword>
<dbReference type="AlphaFoldDB" id="A0A381TXU5"/>
<gene>
    <name evidence="12" type="ORF">METZ01_LOCUS71827</name>
</gene>
<reference evidence="12" key="1">
    <citation type="submission" date="2018-05" db="EMBL/GenBank/DDBJ databases">
        <authorList>
            <person name="Lanie J.A."/>
            <person name="Ng W.-L."/>
            <person name="Kazmierczak K.M."/>
            <person name="Andrzejewski T.M."/>
            <person name="Davidsen T.M."/>
            <person name="Wayne K.J."/>
            <person name="Tettelin H."/>
            <person name="Glass J.I."/>
            <person name="Rusch D."/>
            <person name="Podicherti R."/>
            <person name="Tsui H.-C.T."/>
            <person name="Winkler M.E."/>
        </authorList>
    </citation>
    <scope>NUCLEOTIDE SEQUENCE</scope>
</reference>
<dbReference type="Gene3D" id="3.40.1350.10">
    <property type="match status" value="1"/>
</dbReference>
<evidence type="ECO:0000256" key="3">
    <source>
        <dbReference type="ARBA" id="ARBA00001946"/>
    </source>
</evidence>
<dbReference type="GO" id="GO:0070336">
    <property type="term" value="F:flap-structured DNA binding"/>
    <property type="evidence" value="ECO:0007669"/>
    <property type="project" value="TreeGrafter"/>
</dbReference>
<comment type="catalytic activity">
    <reaction evidence="1">
        <text>Hydrolytically removes 5'-nucleotides successively from the 3'-hydroxy termini of 3'-hydroxy-terminated oligonucleotides.</text>
        <dbReference type="EC" id="3.1.4.1"/>
    </reaction>
</comment>
<evidence type="ECO:0000256" key="1">
    <source>
        <dbReference type="ARBA" id="ARBA00000983"/>
    </source>
</evidence>
<organism evidence="12">
    <name type="scientific">marine metagenome</name>
    <dbReference type="NCBI Taxonomy" id="408172"/>
    <lineage>
        <taxon>unclassified sequences</taxon>
        <taxon>metagenomes</taxon>
        <taxon>ecological metagenomes</taxon>
    </lineage>
</organism>
<keyword evidence="10" id="KW-0464">Manganese</keyword>
<evidence type="ECO:0000256" key="4">
    <source>
        <dbReference type="ARBA" id="ARBA00005533"/>
    </source>
</evidence>
<keyword evidence="9" id="KW-0460">Magnesium</keyword>
<dbReference type="GO" id="GO:0017108">
    <property type="term" value="F:5'-flap endonuclease activity"/>
    <property type="evidence" value="ECO:0007669"/>
    <property type="project" value="TreeGrafter"/>
</dbReference>
<dbReference type="GO" id="GO:0005634">
    <property type="term" value="C:nucleus"/>
    <property type="evidence" value="ECO:0007669"/>
    <property type="project" value="TreeGrafter"/>
</dbReference>
<dbReference type="Pfam" id="PF08774">
    <property type="entry name" value="VRR_NUC"/>
    <property type="match status" value="1"/>
</dbReference>
<dbReference type="GO" id="GO:0004528">
    <property type="term" value="F:phosphodiesterase I activity"/>
    <property type="evidence" value="ECO:0007669"/>
    <property type="project" value="UniProtKB-EC"/>
</dbReference>
<evidence type="ECO:0000256" key="2">
    <source>
        <dbReference type="ARBA" id="ARBA00001936"/>
    </source>
</evidence>
<name>A0A381TXU5_9ZZZZ</name>
<sequence>MNYAEVAACADAISELCSVELVDWCPGAELNDLLTGWSVAELHCLFPEIKPTRPKNDYIKRIIHHHQLDTVVERLQEHDPWVALDSAEYLALYRLLFFGDPHQDLSTFVLRDLGISRFEEYALPAKRRLFTDRRILDAYLDLMRVTETVHELGPRPDRSAISLLPRLWCKFPHRFVERRRSRTLNRLARGFERTGELDAALSGYARSTLAPARERKLRILAKLGDTQGVNELAEEMVRRPWTALEGEFARRATNTTVSHPPIPQTDVCLFGPKPDSIERYALAQLTEHFGTGWHLENQLPMGLFGLAFWDWIYAPVDGAFLNAFQSGPTDLFWPDFFGVRKSYCDDPLESTDSLPERLLRTHRDKNGISNRLINWSELTQERLERIVEVVDAPALCQVLSIVREGLEEARAGFPDLTVLYEPGRYEFVEVKGPGDRVQSNQQLWMRRLLERDIPTRVMRFSLV</sequence>
<evidence type="ECO:0000259" key="11">
    <source>
        <dbReference type="SMART" id="SM00990"/>
    </source>
</evidence>
<protein>
    <recommendedName>
        <fullName evidence="5">phosphodiesterase I</fullName>
        <ecNumber evidence="5">3.1.4.1</ecNumber>
    </recommendedName>
</protein>
<dbReference type="PANTHER" id="PTHR15749:SF4">
    <property type="entry name" value="FANCONI-ASSOCIATED NUCLEASE 1"/>
    <property type="match status" value="1"/>
</dbReference>
<evidence type="ECO:0000256" key="5">
    <source>
        <dbReference type="ARBA" id="ARBA00012029"/>
    </source>
</evidence>
<evidence type="ECO:0000256" key="9">
    <source>
        <dbReference type="ARBA" id="ARBA00022842"/>
    </source>
</evidence>
<dbReference type="GO" id="GO:0008409">
    <property type="term" value="F:5'-3' exonuclease activity"/>
    <property type="evidence" value="ECO:0007669"/>
    <property type="project" value="TreeGrafter"/>
</dbReference>
<keyword evidence="6" id="KW-0540">Nuclease</keyword>
<evidence type="ECO:0000256" key="10">
    <source>
        <dbReference type="ARBA" id="ARBA00023211"/>
    </source>
</evidence>
<dbReference type="GO" id="GO:0036297">
    <property type="term" value="P:interstrand cross-link repair"/>
    <property type="evidence" value="ECO:0007669"/>
    <property type="project" value="InterPro"/>
</dbReference>
<proteinExistence type="inferred from homology"/>
<dbReference type="EMBL" id="UINC01005087">
    <property type="protein sequence ID" value="SVA18973.1"/>
    <property type="molecule type" value="Genomic_DNA"/>
</dbReference>
<evidence type="ECO:0000256" key="6">
    <source>
        <dbReference type="ARBA" id="ARBA00022722"/>
    </source>
</evidence>
<evidence type="ECO:0000313" key="12">
    <source>
        <dbReference type="EMBL" id="SVA18973.1"/>
    </source>
</evidence>
<evidence type="ECO:0000256" key="8">
    <source>
        <dbReference type="ARBA" id="ARBA00022801"/>
    </source>
</evidence>
<dbReference type="InterPro" id="IPR014883">
    <property type="entry name" value="VRR_NUC"/>
</dbReference>
<dbReference type="SMART" id="SM00990">
    <property type="entry name" value="VRR_NUC"/>
    <property type="match status" value="1"/>
</dbReference>
<dbReference type="EC" id="3.1.4.1" evidence="5"/>
<comment type="cofactor">
    <cofactor evidence="2">
        <name>Mn(2+)</name>
        <dbReference type="ChEBI" id="CHEBI:29035"/>
    </cofactor>
</comment>
<evidence type="ECO:0000256" key="7">
    <source>
        <dbReference type="ARBA" id="ARBA00022723"/>
    </source>
</evidence>
<keyword evidence="8" id="KW-0378">Hydrolase</keyword>
<comment type="similarity">
    <text evidence="4">Belongs to the FAN1 family.</text>
</comment>